<evidence type="ECO:0000313" key="2">
    <source>
        <dbReference type="Proteomes" id="UP000006180"/>
    </source>
</evidence>
<organism evidence="1 2">
    <name type="scientific">Sinorhizobium fredii (strain USDA 257)</name>
    <dbReference type="NCBI Taxonomy" id="1185652"/>
    <lineage>
        <taxon>Bacteria</taxon>
        <taxon>Pseudomonadati</taxon>
        <taxon>Pseudomonadota</taxon>
        <taxon>Alphaproteobacteria</taxon>
        <taxon>Hyphomicrobiales</taxon>
        <taxon>Rhizobiaceae</taxon>
        <taxon>Sinorhizobium/Ensifer group</taxon>
        <taxon>Sinorhizobium</taxon>
    </lineage>
</organism>
<sequence>MDALGIEKKLIPMRGGTDGAVFRPEEYRYRTSSPALTTSIRATSFYRYHA</sequence>
<dbReference type="EMBL" id="CP003563">
    <property type="protein sequence ID" value="AFL50354.1"/>
    <property type="molecule type" value="Genomic_DNA"/>
</dbReference>
<dbReference type="PATRIC" id="fig|1185652.3.peg.1829"/>
<reference evidence="1 2" key="1">
    <citation type="journal article" date="2012" name="J. Bacteriol.">
        <title>Complete genome sequence of the broad-host-range strain Sinorhizobium fredii USDA257.</title>
        <authorList>
            <person name="Schuldes J."/>
            <person name="Rodriguez Orbegoso M."/>
            <person name="Schmeisser C."/>
            <person name="Krishnan H.B."/>
            <person name="Daniel R."/>
            <person name="Streit W.R."/>
        </authorList>
    </citation>
    <scope>NUCLEOTIDE SEQUENCE [LARGE SCALE GENOMIC DNA]</scope>
    <source>
        <strain evidence="1 2">USDA 257</strain>
    </source>
</reference>
<dbReference type="KEGG" id="sfd:USDA257_c17660"/>
<proteinExistence type="predicted"/>
<evidence type="ECO:0000313" key="1">
    <source>
        <dbReference type="EMBL" id="AFL50354.1"/>
    </source>
</evidence>
<name>I3X398_SINF2</name>
<dbReference type="Proteomes" id="UP000006180">
    <property type="component" value="Chromosome"/>
</dbReference>
<dbReference type="HOGENOM" id="CLU_3122673_0_0_5"/>
<gene>
    <name evidence="1" type="ORF">USDA257_c17660</name>
</gene>
<protein>
    <submittedName>
        <fullName evidence="1">Uncharacterized protein</fullName>
    </submittedName>
</protein>
<accession>I3X398</accession>
<dbReference type="AlphaFoldDB" id="I3X398"/>